<dbReference type="AlphaFoldDB" id="A0A7J9CJH3"/>
<organism evidence="1 2">
    <name type="scientific">Gossypium gossypioides</name>
    <name type="common">Mexican cotton</name>
    <name type="synonym">Selera gossypioides</name>
    <dbReference type="NCBI Taxonomy" id="34282"/>
    <lineage>
        <taxon>Eukaryota</taxon>
        <taxon>Viridiplantae</taxon>
        <taxon>Streptophyta</taxon>
        <taxon>Embryophyta</taxon>
        <taxon>Tracheophyta</taxon>
        <taxon>Spermatophyta</taxon>
        <taxon>Magnoliopsida</taxon>
        <taxon>eudicotyledons</taxon>
        <taxon>Gunneridae</taxon>
        <taxon>Pentapetalae</taxon>
        <taxon>rosids</taxon>
        <taxon>malvids</taxon>
        <taxon>Malvales</taxon>
        <taxon>Malvaceae</taxon>
        <taxon>Malvoideae</taxon>
        <taxon>Gossypium</taxon>
    </lineage>
</organism>
<reference evidence="1 2" key="1">
    <citation type="journal article" date="2019" name="Genome Biol. Evol.">
        <title>Insights into the evolution of the New World diploid cottons (Gossypium, subgenus Houzingenia) based on genome sequencing.</title>
        <authorList>
            <person name="Grover C.E."/>
            <person name="Arick M.A. 2nd"/>
            <person name="Thrash A."/>
            <person name="Conover J.L."/>
            <person name="Sanders W.S."/>
            <person name="Peterson D.G."/>
            <person name="Frelichowski J.E."/>
            <person name="Scheffler J.A."/>
            <person name="Scheffler B.E."/>
            <person name="Wendel J.F."/>
        </authorList>
    </citation>
    <scope>NUCLEOTIDE SEQUENCE [LARGE SCALE GENOMIC DNA]</scope>
    <source>
        <strain evidence="1">5</strain>
        <tissue evidence="1">Leaf</tissue>
    </source>
</reference>
<gene>
    <name evidence="1" type="ORF">Gogos_005136</name>
</gene>
<accession>A0A7J9CJH3</accession>
<name>A0A7J9CJH3_GOSGO</name>
<evidence type="ECO:0008006" key="3">
    <source>
        <dbReference type="Google" id="ProtNLM"/>
    </source>
</evidence>
<comment type="caution">
    <text evidence="1">The sequence shown here is derived from an EMBL/GenBank/DDBJ whole genome shotgun (WGS) entry which is preliminary data.</text>
</comment>
<protein>
    <recommendedName>
        <fullName evidence="3">DUF4283 domain-containing protein</fullName>
    </recommendedName>
</protein>
<dbReference type="OrthoDB" id="996362at2759"/>
<evidence type="ECO:0000313" key="1">
    <source>
        <dbReference type="EMBL" id="MBA0748295.1"/>
    </source>
</evidence>
<dbReference type="Proteomes" id="UP000593579">
    <property type="component" value="Unassembled WGS sequence"/>
</dbReference>
<sequence>MFMVEFVMGANSSGSKSNVGRETKKVCITLDLPPDTDDPKNVSMEEDFELMGGDVITEMVDGVPSITFSNRVHEYIERRMTRTIIVKLLGSRIGFNALLSRVIFGHYLTVRSWSSNFSMAQNEINSQVVWIRLLGLSEGYYSNRLFRAIEQ</sequence>
<evidence type="ECO:0000313" key="2">
    <source>
        <dbReference type="Proteomes" id="UP000593579"/>
    </source>
</evidence>
<dbReference type="EMBL" id="JABEZY010000010">
    <property type="protein sequence ID" value="MBA0748295.1"/>
    <property type="molecule type" value="Genomic_DNA"/>
</dbReference>
<feature type="non-terminal residue" evidence="1">
    <location>
        <position position="151"/>
    </location>
</feature>
<proteinExistence type="predicted"/>
<keyword evidence="2" id="KW-1185">Reference proteome</keyword>